<keyword evidence="4" id="KW-1185">Reference proteome</keyword>
<name>A0A4R6J151_9BACT</name>
<evidence type="ECO:0000313" key="4">
    <source>
        <dbReference type="Proteomes" id="UP000295741"/>
    </source>
</evidence>
<dbReference type="InterPro" id="IPR005135">
    <property type="entry name" value="Endo/exonuclease/phosphatase"/>
</dbReference>
<organism evidence="3 4">
    <name type="scientific">Sediminibacterium goheungense</name>
    <dbReference type="NCBI Taxonomy" id="1086393"/>
    <lineage>
        <taxon>Bacteria</taxon>
        <taxon>Pseudomonadati</taxon>
        <taxon>Bacteroidota</taxon>
        <taxon>Chitinophagia</taxon>
        <taxon>Chitinophagales</taxon>
        <taxon>Chitinophagaceae</taxon>
        <taxon>Sediminibacterium</taxon>
    </lineage>
</organism>
<dbReference type="Proteomes" id="UP000295741">
    <property type="component" value="Unassembled WGS sequence"/>
</dbReference>
<dbReference type="GO" id="GO:0004519">
    <property type="term" value="F:endonuclease activity"/>
    <property type="evidence" value="ECO:0007669"/>
    <property type="project" value="UniProtKB-KW"/>
</dbReference>
<keyword evidence="3" id="KW-0540">Nuclease</keyword>
<dbReference type="InterPro" id="IPR036691">
    <property type="entry name" value="Endo/exonu/phosph_ase_sf"/>
</dbReference>
<keyword evidence="3" id="KW-0269">Exonuclease</keyword>
<gene>
    <name evidence="3" type="ORF">BC659_0613</name>
</gene>
<reference evidence="3 4" key="1">
    <citation type="submission" date="2019-03" db="EMBL/GenBank/DDBJ databases">
        <title>Genomic Encyclopedia of Archaeal and Bacterial Type Strains, Phase II (KMG-II): from individual species to whole genera.</title>
        <authorList>
            <person name="Goeker M."/>
        </authorList>
    </citation>
    <scope>NUCLEOTIDE SEQUENCE [LARGE SCALE GENOMIC DNA]</scope>
    <source>
        <strain evidence="3 4">DSM 28323</strain>
    </source>
</reference>
<sequence length="349" mass="40338">MKKILCILVVLQLALCALSQVKRYQLTVIGFYNLENLYDTIDNPLVNDDDFTPKGVKRYGTAIFRDKLNKLSKVISEIGTDYSDQGLSLLGVAEIENDTVLQFLTQHPLLQKRNYHIVHASSKDIRGVDVALLYNPVYFFPLDAQKLFVSLPGNSKEYSFTRDILYCKGLLYDDTVHVYVNHWPSRRGGQERSDPARMAAAAVCRKHIDSVLVNEPDSRILVMGDMNDDPSDISIRVGLRSKGNRNALQQGDLFNPWENLLKKGVGTLAHRDRWGLFDQIMLSKSWLDRFRPGFYFFREHIFNPSYLTEYTGRYKGYPMRTWDGNRYRGGYSDHFPVYMVFLRNSIDYQ</sequence>
<evidence type="ECO:0000313" key="3">
    <source>
        <dbReference type="EMBL" id="TDO28547.1"/>
    </source>
</evidence>
<feature type="chain" id="PRO_5020528612" evidence="1">
    <location>
        <begin position="20"/>
        <end position="349"/>
    </location>
</feature>
<dbReference type="SUPFAM" id="SSF56219">
    <property type="entry name" value="DNase I-like"/>
    <property type="match status" value="1"/>
</dbReference>
<keyword evidence="1" id="KW-0732">Signal</keyword>
<proteinExistence type="predicted"/>
<feature type="signal peptide" evidence="1">
    <location>
        <begin position="1"/>
        <end position="19"/>
    </location>
</feature>
<comment type="caution">
    <text evidence="3">The sequence shown here is derived from an EMBL/GenBank/DDBJ whole genome shotgun (WGS) entry which is preliminary data.</text>
</comment>
<keyword evidence="3" id="KW-0255">Endonuclease</keyword>
<feature type="domain" description="Endonuclease/exonuclease/phosphatase" evidence="2">
    <location>
        <begin position="29"/>
        <end position="340"/>
    </location>
</feature>
<evidence type="ECO:0000256" key="1">
    <source>
        <dbReference type="SAM" id="SignalP"/>
    </source>
</evidence>
<dbReference type="EMBL" id="SNWP01000010">
    <property type="protein sequence ID" value="TDO28547.1"/>
    <property type="molecule type" value="Genomic_DNA"/>
</dbReference>
<dbReference type="PANTHER" id="PTHR42834">
    <property type="entry name" value="ENDONUCLEASE/EXONUCLEASE/PHOSPHATASE FAMILY PROTEIN (AFU_ORTHOLOGUE AFUA_3G09210)"/>
    <property type="match status" value="1"/>
</dbReference>
<evidence type="ECO:0000259" key="2">
    <source>
        <dbReference type="Pfam" id="PF19580"/>
    </source>
</evidence>
<dbReference type="Pfam" id="PF19580">
    <property type="entry name" value="Exo_endo_phos_3"/>
    <property type="match status" value="1"/>
</dbReference>
<accession>A0A4R6J151</accession>
<dbReference type="Gene3D" id="3.60.10.10">
    <property type="entry name" value="Endonuclease/exonuclease/phosphatase"/>
    <property type="match status" value="1"/>
</dbReference>
<keyword evidence="3" id="KW-0378">Hydrolase</keyword>
<dbReference type="GO" id="GO:0004527">
    <property type="term" value="F:exonuclease activity"/>
    <property type="evidence" value="ECO:0007669"/>
    <property type="project" value="UniProtKB-KW"/>
</dbReference>
<dbReference type="RefSeq" id="WP_133473146.1">
    <property type="nucleotide sequence ID" value="NZ_SNWP01000010.1"/>
</dbReference>
<dbReference type="OrthoDB" id="9802724at2"/>
<dbReference type="PANTHER" id="PTHR42834:SF1">
    <property type="entry name" value="ENDONUCLEASE_EXONUCLEASE_PHOSPHATASE FAMILY PROTEIN (AFU_ORTHOLOGUE AFUA_3G09210)"/>
    <property type="match status" value="1"/>
</dbReference>
<protein>
    <submittedName>
        <fullName evidence="3">Endonuclease/Exonuclease/phosphatase family protein</fullName>
    </submittedName>
</protein>
<dbReference type="AlphaFoldDB" id="A0A4R6J151"/>